<dbReference type="Gene3D" id="3.40.630.30">
    <property type="match status" value="1"/>
</dbReference>
<accession>A0AAW0EEK2</accession>
<dbReference type="InterPro" id="IPR016181">
    <property type="entry name" value="Acyl_CoA_acyltransferase"/>
</dbReference>
<dbReference type="EMBL" id="JAYKXP010000001">
    <property type="protein sequence ID" value="KAK7062907.1"/>
    <property type="molecule type" value="Genomic_DNA"/>
</dbReference>
<sequence length="148" mass="15985">MSPDLQIKQLVKVFHEANKREFLLFALKDEALVEPLLEAMVKCTVAGGQVYVVETSDEGIVGAGLWFGPGQISLGSLQLGSSLHNIPDSYYGKGGQEAAYHLQLFAVLPTCQKKGYGKALMRHVEDKAKSEGADVVLQTVGDKNSFAC</sequence>
<organism evidence="2 3">
    <name type="scientific">Paramarasmius palmivorus</name>
    <dbReference type="NCBI Taxonomy" id="297713"/>
    <lineage>
        <taxon>Eukaryota</taxon>
        <taxon>Fungi</taxon>
        <taxon>Dikarya</taxon>
        <taxon>Basidiomycota</taxon>
        <taxon>Agaricomycotina</taxon>
        <taxon>Agaricomycetes</taxon>
        <taxon>Agaricomycetidae</taxon>
        <taxon>Agaricales</taxon>
        <taxon>Marasmiineae</taxon>
        <taxon>Marasmiaceae</taxon>
        <taxon>Paramarasmius</taxon>
    </lineage>
</organism>
<proteinExistence type="predicted"/>
<feature type="domain" description="N-acetyltransferase" evidence="1">
    <location>
        <begin position="1"/>
        <end position="148"/>
    </location>
</feature>
<evidence type="ECO:0000313" key="2">
    <source>
        <dbReference type="EMBL" id="KAK7062907.1"/>
    </source>
</evidence>
<dbReference type="GO" id="GO:0016747">
    <property type="term" value="F:acyltransferase activity, transferring groups other than amino-acyl groups"/>
    <property type="evidence" value="ECO:0007669"/>
    <property type="project" value="InterPro"/>
</dbReference>
<keyword evidence="3" id="KW-1185">Reference proteome</keyword>
<reference evidence="2 3" key="1">
    <citation type="submission" date="2024-01" db="EMBL/GenBank/DDBJ databases">
        <title>A draft genome for a cacao thread blight-causing isolate of Paramarasmius palmivorus.</title>
        <authorList>
            <person name="Baruah I.K."/>
            <person name="Bukari Y."/>
            <person name="Amoako-Attah I."/>
            <person name="Meinhardt L.W."/>
            <person name="Bailey B.A."/>
            <person name="Cohen S.P."/>
        </authorList>
    </citation>
    <scope>NUCLEOTIDE SEQUENCE [LARGE SCALE GENOMIC DNA]</scope>
    <source>
        <strain evidence="2 3">GH-12</strain>
    </source>
</reference>
<comment type="caution">
    <text evidence="2">The sequence shown here is derived from an EMBL/GenBank/DDBJ whole genome shotgun (WGS) entry which is preliminary data.</text>
</comment>
<dbReference type="Pfam" id="PF00583">
    <property type="entry name" value="Acetyltransf_1"/>
    <property type="match status" value="1"/>
</dbReference>
<name>A0AAW0EEK2_9AGAR</name>
<gene>
    <name evidence="2" type="ORF">VNI00_000405</name>
</gene>
<dbReference type="Proteomes" id="UP001383192">
    <property type="component" value="Unassembled WGS sequence"/>
</dbReference>
<dbReference type="AlphaFoldDB" id="A0AAW0EEK2"/>
<protein>
    <recommendedName>
        <fullName evidence="1">N-acetyltransferase domain-containing protein</fullName>
    </recommendedName>
</protein>
<dbReference type="InterPro" id="IPR000182">
    <property type="entry name" value="GNAT_dom"/>
</dbReference>
<dbReference type="PROSITE" id="PS51186">
    <property type="entry name" value="GNAT"/>
    <property type="match status" value="1"/>
</dbReference>
<evidence type="ECO:0000313" key="3">
    <source>
        <dbReference type="Proteomes" id="UP001383192"/>
    </source>
</evidence>
<dbReference type="CDD" id="cd04301">
    <property type="entry name" value="NAT_SF"/>
    <property type="match status" value="1"/>
</dbReference>
<dbReference type="SUPFAM" id="SSF55729">
    <property type="entry name" value="Acyl-CoA N-acyltransferases (Nat)"/>
    <property type="match status" value="1"/>
</dbReference>
<evidence type="ECO:0000259" key="1">
    <source>
        <dbReference type="PROSITE" id="PS51186"/>
    </source>
</evidence>